<dbReference type="Proteomes" id="UP000640912">
    <property type="component" value="Unassembled WGS sequence"/>
</dbReference>
<protein>
    <submittedName>
        <fullName evidence="1">Helix-turn-helix transcriptional regulator</fullName>
    </submittedName>
</protein>
<reference evidence="1 2" key="1">
    <citation type="journal article" date="2021" name="Microorganisms">
        <title>Dual Inhibition of Salmonella enterica and Clostridium perfringens by New Probiotic Candidates Isolated from Chicken Intestinal Mucosa.</title>
        <authorList>
            <person name="Lone A."/>
            <person name="Mottawea W."/>
            <person name="Ait Chait Y."/>
            <person name="Hammami R."/>
        </authorList>
    </citation>
    <scope>NUCLEOTIDE SEQUENCE [LARGE SCALE GENOMIC DNA]</scope>
    <source>
        <strain evidence="1 2">A12</strain>
    </source>
</reference>
<dbReference type="CDD" id="cd00093">
    <property type="entry name" value="HTH_XRE"/>
    <property type="match status" value="1"/>
</dbReference>
<evidence type="ECO:0000313" key="1">
    <source>
        <dbReference type="EMBL" id="MBL1072222.1"/>
    </source>
</evidence>
<dbReference type="Gene3D" id="1.10.260.40">
    <property type="entry name" value="lambda repressor-like DNA-binding domains"/>
    <property type="match status" value="1"/>
</dbReference>
<gene>
    <name evidence="1" type="ORF">JEM47_06975</name>
</gene>
<dbReference type="PANTHER" id="PTHR37038">
    <property type="entry name" value="TRANSCRIPTIONAL REGULATOR-RELATED"/>
    <property type="match status" value="1"/>
</dbReference>
<comment type="caution">
    <text evidence="1">The sequence shown here is derived from an EMBL/GenBank/DDBJ whole genome shotgun (WGS) entry which is preliminary data.</text>
</comment>
<evidence type="ECO:0000313" key="2">
    <source>
        <dbReference type="Proteomes" id="UP000640912"/>
    </source>
</evidence>
<dbReference type="SUPFAM" id="SSF47413">
    <property type="entry name" value="lambda repressor-like DNA-binding domains"/>
    <property type="match status" value="1"/>
</dbReference>
<keyword evidence="2" id="KW-1185">Reference proteome</keyword>
<sequence length="229" mass="27240">MKISEALRKERQDRNLKQKDMIKNLAIFKSHYSQIEHGKHRIYAEDLLKMLADNNIDYHHFFDEVAPSYGFRNDNSELQKEMSQAFYEADVKKAEMLKDKILQQNFPMEYKLHALLIVAELKKTKLDAKTQKEILQSMFSQNDWTKNRDTLRIFGNAMKYFDKSVRRTLMQSVLRTYKNINNFSDGEIIRIATICVNYLFNIDDKHDFQDKEVEQIFLLLKSLEPIPAF</sequence>
<dbReference type="InterPro" id="IPR053163">
    <property type="entry name" value="HTH-type_regulator_Rgg"/>
</dbReference>
<organism evidence="1 2">
    <name type="scientific">Lactobacillus kitasatonis</name>
    <dbReference type="NCBI Taxonomy" id="237446"/>
    <lineage>
        <taxon>Bacteria</taxon>
        <taxon>Bacillati</taxon>
        <taxon>Bacillota</taxon>
        <taxon>Bacilli</taxon>
        <taxon>Lactobacillales</taxon>
        <taxon>Lactobacillaceae</taxon>
        <taxon>Lactobacillus</taxon>
    </lineage>
</organism>
<dbReference type="RefSeq" id="WP_202018315.1">
    <property type="nucleotide sequence ID" value="NZ_JAEHNR010000045.1"/>
</dbReference>
<accession>A0ABS1LVC2</accession>
<dbReference type="InterPro" id="IPR010982">
    <property type="entry name" value="Lambda_DNA-bd_dom_sf"/>
</dbReference>
<dbReference type="InterPro" id="IPR001387">
    <property type="entry name" value="Cro/C1-type_HTH"/>
</dbReference>
<proteinExistence type="predicted"/>
<dbReference type="EMBL" id="JAEHNR010000045">
    <property type="protein sequence ID" value="MBL1072222.1"/>
    <property type="molecule type" value="Genomic_DNA"/>
</dbReference>
<name>A0ABS1LVC2_9LACO</name>